<protein>
    <recommendedName>
        <fullName evidence="4">RRM domain-containing protein</fullName>
    </recommendedName>
</protein>
<sequence>MGMGTCIAQHVLTAADDSNPFWRILEKAVKDARDKTSKPEIFPASTDARYFWKAAADERKNIVLLAFETMEKIVREYFSYITETEATTFTDCVRCLITFTNKGGLVWNEKGRSSSPGTPVTDDHTPTSQNFMEADENISYWVPLLIGLSKLTSDSRSAIHKSSLESSSPSTFSPRPNEASWDAETSAMAAQSLVDLFVSFFTVIRSQLSSVVSLLAGLIRSPAQGPTVAGVGALLWLADELGGSFSEDEWKEIFLAVKEAASLTLSSFIKILRIVDDIPDEETLSDQDFSNEDDVDEDSLQIMSYVVSRTKSHITVQLQVVQKKLRRACSILELSEPPMLHFENDTHQNYLDVLQDLLTYNPGVSLELNIESELITGGAELEETRQPKNWILPMGTASKEEAAARSPLVVTVLKTLRGLERDSFKSSDNPELVAFMMKNGNMPACPPEDPTVKMLYVKRLSRTTLVEEDLRDCLSVYGDIESIRMVQEYNGAAFITYGTREAVEKCMEDLKTWVEIKGHKLKILWVYKYQPHRYTTISSNQQGAVTSTQEGASSSSSALEVKRRKIE</sequence>
<evidence type="ECO:0000259" key="4">
    <source>
        <dbReference type="PROSITE" id="PS50102"/>
    </source>
</evidence>
<dbReference type="GO" id="GO:0071007">
    <property type="term" value="C:U2-type catalytic step 2 spliceosome"/>
    <property type="evidence" value="ECO:0007669"/>
    <property type="project" value="TreeGrafter"/>
</dbReference>
<dbReference type="eggNOG" id="KOG0153">
    <property type="taxonomic scope" value="Eukaryota"/>
</dbReference>
<name>D7MIP1_ARALL</name>
<dbReference type="InterPro" id="IPR039171">
    <property type="entry name" value="Cwc2/Slt11"/>
</dbReference>
<dbReference type="PANTHER" id="PTHR14089">
    <property type="entry name" value="PRE-MRNA-SPLICING FACTOR RBM22"/>
    <property type="match status" value="1"/>
</dbReference>
<dbReference type="AlphaFoldDB" id="D7MIP1"/>
<gene>
    <name evidence="5" type="ORF">ARALYDRAFT_355773</name>
</gene>
<dbReference type="Gene3D" id="3.30.70.330">
    <property type="match status" value="1"/>
</dbReference>
<feature type="compositionally biased region" description="Polar residues" evidence="3">
    <location>
        <begin position="541"/>
        <end position="551"/>
    </location>
</feature>
<dbReference type="eggNOG" id="KOG0929">
    <property type="taxonomic scope" value="Eukaryota"/>
</dbReference>
<dbReference type="Gene3D" id="1.10.150.900">
    <property type="match status" value="1"/>
</dbReference>
<dbReference type="PANTHER" id="PTHR14089:SF6">
    <property type="entry name" value="PRE-MRNA-SPLICING FACTOR RBM22"/>
    <property type="match status" value="1"/>
</dbReference>
<reference evidence="6" key="1">
    <citation type="journal article" date="2011" name="Nat. Genet.">
        <title>The Arabidopsis lyrata genome sequence and the basis of rapid genome size change.</title>
        <authorList>
            <person name="Hu T.T."/>
            <person name="Pattyn P."/>
            <person name="Bakker E.G."/>
            <person name="Cao J."/>
            <person name="Cheng J.-F."/>
            <person name="Clark R.M."/>
            <person name="Fahlgren N."/>
            <person name="Fawcett J.A."/>
            <person name="Grimwood J."/>
            <person name="Gundlach H."/>
            <person name="Haberer G."/>
            <person name="Hollister J.D."/>
            <person name="Ossowski S."/>
            <person name="Ottilar R.P."/>
            <person name="Salamov A.A."/>
            <person name="Schneeberger K."/>
            <person name="Spannagl M."/>
            <person name="Wang X."/>
            <person name="Yang L."/>
            <person name="Nasrallah M.E."/>
            <person name="Bergelson J."/>
            <person name="Carrington J.C."/>
            <person name="Gaut B.S."/>
            <person name="Schmutz J."/>
            <person name="Mayer K.F.X."/>
            <person name="Van de Peer Y."/>
            <person name="Grigoriev I.V."/>
            <person name="Nordborg M."/>
            <person name="Weigel D."/>
            <person name="Guo Y.-L."/>
        </authorList>
    </citation>
    <scope>NUCLEOTIDE SEQUENCE [LARGE SCALE GENOMIC DNA]</scope>
    <source>
        <strain evidence="6">cv. MN47</strain>
    </source>
</reference>
<dbReference type="EMBL" id="GL348719">
    <property type="protein sequence ID" value="EFH46859.1"/>
    <property type="molecule type" value="Genomic_DNA"/>
</dbReference>
<dbReference type="HOGENOM" id="CLU_480914_0_0_1"/>
<evidence type="ECO:0000256" key="3">
    <source>
        <dbReference type="SAM" id="MobiDB-lite"/>
    </source>
</evidence>
<dbReference type="InterPro" id="IPR000504">
    <property type="entry name" value="RRM_dom"/>
</dbReference>
<dbReference type="Gramene" id="fgenesh1_pg.C_scaffold_7002946">
    <property type="protein sequence ID" value="fgenesh1_pg.C_scaffold_7002946"/>
    <property type="gene ID" value="fgenesh1_pg.C_scaffold_7002946"/>
</dbReference>
<feature type="region of interest" description="Disordered" evidence="3">
    <location>
        <begin position="541"/>
        <end position="567"/>
    </location>
</feature>
<dbReference type="InterPro" id="IPR012677">
    <property type="entry name" value="Nucleotide-bd_a/b_plait_sf"/>
</dbReference>
<dbReference type="GO" id="GO:0036002">
    <property type="term" value="F:pre-mRNA binding"/>
    <property type="evidence" value="ECO:0007669"/>
    <property type="project" value="TreeGrafter"/>
</dbReference>
<proteinExistence type="predicted"/>
<dbReference type="GO" id="GO:0017070">
    <property type="term" value="F:U6 snRNA binding"/>
    <property type="evidence" value="ECO:0007669"/>
    <property type="project" value="TreeGrafter"/>
</dbReference>
<evidence type="ECO:0000313" key="6">
    <source>
        <dbReference type="Proteomes" id="UP000008694"/>
    </source>
</evidence>
<organism evidence="6">
    <name type="scientific">Arabidopsis lyrata subsp. lyrata</name>
    <name type="common">Lyre-leaved rock-cress</name>
    <dbReference type="NCBI Taxonomy" id="81972"/>
    <lineage>
        <taxon>Eukaryota</taxon>
        <taxon>Viridiplantae</taxon>
        <taxon>Streptophyta</taxon>
        <taxon>Embryophyta</taxon>
        <taxon>Tracheophyta</taxon>
        <taxon>Spermatophyta</taxon>
        <taxon>Magnoliopsida</taxon>
        <taxon>eudicotyledons</taxon>
        <taxon>Gunneridae</taxon>
        <taxon>Pentapetalae</taxon>
        <taxon>rosids</taxon>
        <taxon>malvids</taxon>
        <taxon>Brassicales</taxon>
        <taxon>Brassicaceae</taxon>
        <taxon>Camelineae</taxon>
        <taxon>Arabidopsis</taxon>
    </lineage>
</organism>
<dbReference type="InterPro" id="IPR035979">
    <property type="entry name" value="RBD_domain_sf"/>
</dbReference>
<dbReference type="GO" id="GO:0000974">
    <property type="term" value="C:Prp19 complex"/>
    <property type="evidence" value="ECO:0007669"/>
    <property type="project" value="TreeGrafter"/>
</dbReference>
<evidence type="ECO:0000256" key="1">
    <source>
        <dbReference type="ARBA" id="ARBA00022884"/>
    </source>
</evidence>
<dbReference type="SUPFAM" id="SSF54928">
    <property type="entry name" value="RNA-binding domain, RBD"/>
    <property type="match status" value="1"/>
</dbReference>
<feature type="region of interest" description="Disordered" evidence="3">
    <location>
        <begin position="109"/>
        <end position="129"/>
    </location>
</feature>
<evidence type="ECO:0000313" key="5">
    <source>
        <dbReference type="EMBL" id="EFH46859.1"/>
    </source>
</evidence>
<dbReference type="Pfam" id="PF00076">
    <property type="entry name" value="RRM_1"/>
    <property type="match status" value="1"/>
</dbReference>
<dbReference type="SMART" id="SM00360">
    <property type="entry name" value="RRM"/>
    <property type="match status" value="1"/>
</dbReference>
<keyword evidence="1 2" id="KW-0694">RNA-binding</keyword>
<evidence type="ECO:0000256" key="2">
    <source>
        <dbReference type="PROSITE-ProRule" id="PRU00176"/>
    </source>
</evidence>
<dbReference type="STRING" id="81972.D7MIP1"/>
<dbReference type="GO" id="GO:0071006">
    <property type="term" value="C:U2-type catalytic step 1 spliceosome"/>
    <property type="evidence" value="ECO:0007669"/>
    <property type="project" value="TreeGrafter"/>
</dbReference>
<accession>D7MIP1</accession>
<dbReference type="PROSITE" id="PS50102">
    <property type="entry name" value="RRM"/>
    <property type="match status" value="1"/>
</dbReference>
<keyword evidence="6" id="KW-1185">Reference proteome</keyword>
<dbReference type="Proteomes" id="UP000008694">
    <property type="component" value="Unassembled WGS sequence"/>
</dbReference>
<feature type="domain" description="RRM" evidence="4">
    <location>
        <begin position="453"/>
        <end position="531"/>
    </location>
</feature>